<organism evidence="3 4">
    <name type="scientific">Metarhizium robertsii</name>
    <dbReference type="NCBI Taxonomy" id="568076"/>
    <lineage>
        <taxon>Eukaryota</taxon>
        <taxon>Fungi</taxon>
        <taxon>Dikarya</taxon>
        <taxon>Ascomycota</taxon>
        <taxon>Pezizomycotina</taxon>
        <taxon>Sordariomycetes</taxon>
        <taxon>Hypocreomycetidae</taxon>
        <taxon>Hypocreales</taxon>
        <taxon>Clavicipitaceae</taxon>
        <taxon>Metarhizium</taxon>
    </lineage>
</organism>
<proteinExistence type="predicted"/>
<gene>
    <name evidence="3" type="ORF">X797_008058</name>
</gene>
<dbReference type="EMBL" id="JELW01000023">
    <property type="protein sequence ID" value="EXU98821.1"/>
    <property type="molecule type" value="Genomic_DNA"/>
</dbReference>
<feature type="region of interest" description="Disordered" evidence="1">
    <location>
        <begin position="101"/>
        <end position="143"/>
    </location>
</feature>
<keyword evidence="2" id="KW-0812">Transmembrane</keyword>
<comment type="caution">
    <text evidence="3">The sequence shown here is derived from an EMBL/GenBank/DDBJ whole genome shotgun (WGS) entry which is preliminary data.</text>
</comment>
<feature type="transmembrane region" description="Helical" evidence="2">
    <location>
        <begin position="63"/>
        <end position="82"/>
    </location>
</feature>
<evidence type="ECO:0000313" key="3">
    <source>
        <dbReference type="EMBL" id="EXU98821.1"/>
    </source>
</evidence>
<dbReference type="HOGENOM" id="CLU_1378438_0_0_1"/>
<keyword evidence="2" id="KW-1133">Transmembrane helix</keyword>
<name>A0A014NBW5_9HYPO</name>
<protein>
    <submittedName>
        <fullName evidence="3">Uncharacterized protein</fullName>
    </submittedName>
</protein>
<dbReference type="Proteomes" id="UP000030151">
    <property type="component" value="Unassembled WGS sequence"/>
</dbReference>
<feature type="compositionally biased region" description="Basic and acidic residues" evidence="1">
    <location>
        <begin position="126"/>
        <end position="136"/>
    </location>
</feature>
<evidence type="ECO:0000256" key="1">
    <source>
        <dbReference type="SAM" id="MobiDB-lite"/>
    </source>
</evidence>
<evidence type="ECO:0000313" key="4">
    <source>
        <dbReference type="Proteomes" id="UP000030151"/>
    </source>
</evidence>
<evidence type="ECO:0000256" key="2">
    <source>
        <dbReference type="SAM" id="Phobius"/>
    </source>
</evidence>
<sequence length="198" mass="21366">MQQGDRFLAYVLCTEEAVEQEAATVDDTEPAVRLGMVRAARWVSGGTSTGTSTSPTTSLPDALLGYVPYCLTFYGFMYMTYLGTKVWSRILTTVSIITTVHGHHGKPPAKDVPQRPAVGKKVPRSGSRDAPPRHDPPGPVMRHTSCISGQRSIVSRRLSSAEACQSFGARALENEQLGLLCPAAGCDYKATRPTRPSL</sequence>
<dbReference type="AlphaFoldDB" id="A0A014NBW5"/>
<reference evidence="3 4" key="1">
    <citation type="submission" date="2014-02" db="EMBL/GenBank/DDBJ databases">
        <title>The genome sequence of the entomopathogenic fungus Metarhizium robertsii ARSEF 2575.</title>
        <authorList>
            <person name="Giuliano Garisto Donzelli B."/>
            <person name="Roe B.A."/>
            <person name="Macmil S.L."/>
            <person name="Krasnoff S.B."/>
            <person name="Gibson D.M."/>
        </authorList>
    </citation>
    <scope>NUCLEOTIDE SEQUENCE [LARGE SCALE GENOMIC DNA]</scope>
    <source>
        <strain evidence="3 4">ARSEF 2575</strain>
    </source>
</reference>
<keyword evidence="2" id="KW-0472">Membrane</keyword>
<accession>A0A014NBW5</accession>